<evidence type="ECO:0000313" key="16">
    <source>
        <dbReference type="EMBL" id="KKS82866.1"/>
    </source>
</evidence>
<dbReference type="InterPro" id="IPR047246">
    <property type="entry name" value="ThrRS_anticodon"/>
</dbReference>
<evidence type="ECO:0000256" key="10">
    <source>
        <dbReference type="ARBA" id="ARBA00023146"/>
    </source>
</evidence>
<dbReference type="GO" id="GO:0006435">
    <property type="term" value="P:threonyl-tRNA aminoacylation"/>
    <property type="evidence" value="ECO:0007669"/>
    <property type="project" value="UniProtKB-UniRule"/>
</dbReference>
<dbReference type="Pfam" id="PF03129">
    <property type="entry name" value="HGTP_anticodon"/>
    <property type="match status" value="1"/>
</dbReference>
<keyword evidence="8 12" id="KW-0694">RNA-binding</keyword>
<accession>A0A0G1EIK3</accession>
<keyword evidence="6 12" id="KW-0862">Zinc</keyword>
<dbReference type="Pfam" id="PF07973">
    <property type="entry name" value="tRNA_SAD"/>
    <property type="match status" value="1"/>
</dbReference>
<dbReference type="NCBIfam" id="TIGR00418">
    <property type="entry name" value="thrS"/>
    <property type="match status" value="1"/>
</dbReference>
<keyword evidence="12" id="KW-0963">Cytoplasm</keyword>
<keyword evidence="10 12" id="KW-0030">Aminoacyl-tRNA synthetase</keyword>
<keyword evidence="4 12" id="KW-0479">Metal-binding</keyword>
<keyword evidence="9 12" id="KW-0648">Protein biosynthesis</keyword>
<comment type="subunit">
    <text evidence="12">Homodimer.</text>
</comment>
<evidence type="ECO:0000256" key="5">
    <source>
        <dbReference type="ARBA" id="ARBA00022741"/>
    </source>
</evidence>
<comment type="caution">
    <text evidence="16">The sequence shown here is derived from an EMBL/GenBank/DDBJ whole genome shotgun (WGS) entry which is preliminary data.</text>
</comment>
<comment type="similarity">
    <text evidence="1 12">Belongs to the class-II aminoacyl-tRNA synthetase family.</text>
</comment>
<dbReference type="PATRIC" id="fig|1619011.3.peg.191"/>
<dbReference type="GO" id="GO:0000049">
    <property type="term" value="F:tRNA binding"/>
    <property type="evidence" value="ECO:0007669"/>
    <property type="project" value="UniProtKB-KW"/>
</dbReference>
<feature type="region of interest" description="Disordered" evidence="14">
    <location>
        <begin position="128"/>
        <end position="147"/>
    </location>
</feature>
<dbReference type="EC" id="6.1.1.3" evidence="12"/>
<dbReference type="InterPro" id="IPR036621">
    <property type="entry name" value="Anticodon-bd_dom_sf"/>
</dbReference>
<dbReference type="SUPFAM" id="SSF52954">
    <property type="entry name" value="Class II aaRS ABD-related"/>
    <property type="match status" value="1"/>
</dbReference>
<dbReference type="InterPro" id="IPR045864">
    <property type="entry name" value="aa-tRNA-synth_II/BPL/LPL"/>
</dbReference>
<dbReference type="GO" id="GO:0046872">
    <property type="term" value="F:metal ion binding"/>
    <property type="evidence" value="ECO:0007669"/>
    <property type="project" value="UniProtKB-KW"/>
</dbReference>
<keyword evidence="3 12" id="KW-0436">Ligase</keyword>
<comment type="caution">
    <text evidence="12">Lacks conserved residue(s) required for the propagation of feature annotation.</text>
</comment>
<comment type="catalytic activity">
    <reaction evidence="11 12">
        <text>tRNA(Thr) + L-threonine + ATP = L-threonyl-tRNA(Thr) + AMP + diphosphate + H(+)</text>
        <dbReference type="Rhea" id="RHEA:24624"/>
        <dbReference type="Rhea" id="RHEA-COMP:9670"/>
        <dbReference type="Rhea" id="RHEA-COMP:9704"/>
        <dbReference type="ChEBI" id="CHEBI:15378"/>
        <dbReference type="ChEBI" id="CHEBI:30616"/>
        <dbReference type="ChEBI" id="CHEBI:33019"/>
        <dbReference type="ChEBI" id="CHEBI:57926"/>
        <dbReference type="ChEBI" id="CHEBI:78442"/>
        <dbReference type="ChEBI" id="CHEBI:78534"/>
        <dbReference type="ChEBI" id="CHEBI:456215"/>
        <dbReference type="EC" id="6.1.1.3"/>
    </reaction>
</comment>
<comment type="subcellular location">
    <subcellularLocation>
        <location evidence="12">Cytoplasm</location>
    </subcellularLocation>
</comment>
<gene>
    <name evidence="12" type="primary">thrS</name>
    <name evidence="16" type="ORF">UV58_C0004G0039</name>
</gene>
<evidence type="ECO:0000259" key="15">
    <source>
        <dbReference type="PROSITE" id="PS50862"/>
    </source>
</evidence>
<evidence type="ECO:0000313" key="17">
    <source>
        <dbReference type="Proteomes" id="UP000034810"/>
    </source>
</evidence>
<feature type="binding site" evidence="12">
    <location>
        <position position="314"/>
    </location>
    <ligand>
        <name>Zn(2+)</name>
        <dbReference type="ChEBI" id="CHEBI:29105"/>
        <note>catalytic</note>
    </ligand>
</feature>
<reference evidence="16 17" key="1">
    <citation type="journal article" date="2015" name="Nature">
        <title>rRNA introns, odd ribosomes, and small enigmatic genomes across a large radiation of phyla.</title>
        <authorList>
            <person name="Brown C.T."/>
            <person name="Hug L.A."/>
            <person name="Thomas B.C."/>
            <person name="Sharon I."/>
            <person name="Castelle C.J."/>
            <person name="Singh A."/>
            <person name="Wilkins M.J."/>
            <person name="Williams K.H."/>
            <person name="Banfield J.F."/>
        </authorList>
    </citation>
    <scope>NUCLEOTIDE SEQUENCE [LARGE SCALE GENOMIC DNA]</scope>
</reference>
<evidence type="ECO:0000256" key="13">
    <source>
        <dbReference type="SAM" id="Coils"/>
    </source>
</evidence>
<evidence type="ECO:0000256" key="9">
    <source>
        <dbReference type="ARBA" id="ARBA00022917"/>
    </source>
</evidence>
<dbReference type="AlphaFoldDB" id="A0A0G1EIK3"/>
<dbReference type="GO" id="GO:0005524">
    <property type="term" value="F:ATP binding"/>
    <property type="evidence" value="ECO:0007669"/>
    <property type="project" value="UniProtKB-UniRule"/>
</dbReference>
<dbReference type="InterPro" id="IPR006195">
    <property type="entry name" value="aa-tRNA-synth_II"/>
</dbReference>
<dbReference type="GO" id="GO:0005737">
    <property type="term" value="C:cytoplasm"/>
    <property type="evidence" value="ECO:0007669"/>
    <property type="project" value="UniProtKB-SubCell"/>
</dbReference>
<sequence length="624" mass="72554">MDKKNYKEEKLHKVRHSLSHLLAAAVLEKWPKAKLAIGPVIDNGFYYDFDFSNNTELRGHNIDQHGQVSISEKDLAELEKRMKELVRQNLDFTKKKITFAQAKKLFAKAPYKIELIKELHQKKSPLSIYETSHRSKSLPAGRQEPNQRKSGLVFSDLCSGPHVDNTKEINPEGFKLTHLAGAYWRGDEKNKMLTRIYGVAFEDKKELEKYLKMMEEAEKRDHRKLGKDLDLFVFSDVVGKGLPLLTPKGSVIRKELEKFVLEEETKRGYQHVITPPLAKVDLYKLSGHYPYYKETMYPVMKIEGEELILRPMTCPHHFMLYKSRPHSYKELPMRIAELSSQFRYEKSGELSGLTRVRTFCLADAHIICAKDQAEKEIKDVLELIDYINKIFGFKKGVDYRYRLSLGDRKDAKKYYKDDKAWDKAEEILRRVLKNIKAPFFEAENEAAFYGPKIDIQMKRVNGQEETAFTVQYDFVMPKRFNLTYIDKDGKEKEAVVIHRSSIGAFERTMALLIEHYAGAFPTWLAPVQVKIIPVSEKHLKYARKIEREMREKEIRVELADANETLGKRIREGEIQKIPYLLVVGDREESAKSVNVRRYGKGEQGTMNIDEIIKKITKEISERSS</sequence>
<name>A0A0G1EIK3_9BACT</name>
<feature type="domain" description="Aminoacyl-transfer RNA synthetases class-II family profile" evidence="15">
    <location>
        <begin position="252"/>
        <end position="521"/>
    </location>
</feature>
<dbReference type="PROSITE" id="PS50862">
    <property type="entry name" value="AA_TRNA_LIGASE_II"/>
    <property type="match status" value="1"/>
</dbReference>
<dbReference type="InterPro" id="IPR033728">
    <property type="entry name" value="ThrRS_core"/>
</dbReference>
<dbReference type="GO" id="GO:0004829">
    <property type="term" value="F:threonine-tRNA ligase activity"/>
    <property type="evidence" value="ECO:0007669"/>
    <property type="project" value="UniProtKB-UniRule"/>
</dbReference>
<proteinExistence type="inferred from homology"/>
<dbReference type="Proteomes" id="UP000034810">
    <property type="component" value="Unassembled WGS sequence"/>
</dbReference>
<organism evidence="16 17">
    <name type="scientific">Candidatus Wolfebacteria bacterium GW2011_GWC1_43_10</name>
    <dbReference type="NCBI Taxonomy" id="1619011"/>
    <lineage>
        <taxon>Bacteria</taxon>
        <taxon>Candidatus Wolfeibacteriota</taxon>
    </lineage>
</organism>
<dbReference type="InterPro" id="IPR004154">
    <property type="entry name" value="Anticodon-bd"/>
</dbReference>
<evidence type="ECO:0000256" key="12">
    <source>
        <dbReference type="HAMAP-Rule" id="MF_00184"/>
    </source>
</evidence>
<feature type="binding site" evidence="12">
    <location>
        <position position="365"/>
    </location>
    <ligand>
        <name>Zn(2+)</name>
        <dbReference type="ChEBI" id="CHEBI:29105"/>
        <note>catalytic</note>
    </ligand>
</feature>
<dbReference type="PANTHER" id="PTHR11451:SF56">
    <property type="entry name" value="THREONINE--TRNA LIGASE 1"/>
    <property type="match status" value="1"/>
</dbReference>
<evidence type="ECO:0000256" key="2">
    <source>
        <dbReference type="ARBA" id="ARBA00022555"/>
    </source>
</evidence>
<dbReference type="Gene3D" id="3.30.980.10">
    <property type="entry name" value="Threonyl-trna Synthetase, Chain A, domain 2"/>
    <property type="match status" value="1"/>
</dbReference>
<dbReference type="Gene3D" id="3.30.930.10">
    <property type="entry name" value="Bira Bifunctional Protein, Domain 2"/>
    <property type="match status" value="1"/>
</dbReference>
<evidence type="ECO:0000256" key="7">
    <source>
        <dbReference type="ARBA" id="ARBA00022840"/>
    </source>
</evidence>
<dbReference type="EMBL" id="LCFA01000004">
    <property type="protein sequence ID" value="KKS82866.1"/>
    <property type="molecule type" value="Genomic_DNA"/>
</dbReference>
<dbReference type="Gene3D" id="3.40.50.800">
    <property type="entry name" value="Anticodon-binding domain"/>
    <property type="match status" value="1"/>
</dbReference>
<evidence type="ECO:0000256" key="8">
    <source>
        <dbReference type="ARBA" id="ARBA00022884"/>
    </source>
</evidence>
<dbReference type="PRINTS" id="PR01047">
    <property type="entry name" value="TRNASYNTHTHR"/>
</dbReference>
<dbReference type="InterPro" id="IPR018163">
    <property type="entry name" value="Thr/Ala-tRNA-synth_IIc_edit"/>
</dbReference>
<evidence type="ECO:0000256" key="11">
    <source>
        <dbReference type="ARBA" id="ARBA00049515"/>
    </source>
</evidence>
<evidence type="ECO:0000256" key="3">
    <source>
        <dbReference type="ARBA" id="ARBA00022598"/>
    </source>
</evidence>
<dbReference type="Pfam" id="PF00587">
    <property type="entry name" value="tRNA-synt_2b"/>
    <property type="match status" value="1"/>
</dbReference>
<dbReference type="SMART" id="SM00863">
    <property type="entry name" value="tRNA_SAD"/>
    <property type="match status" value="1"/>
</dbReference>
<dbReference type="SUPFAM" id="SSF55186">
    <property type="entry name" value="ThrRS/AlaRS common domain"/>
    <property type="match status" value="1"/>
</dbReference>
<comment type="cofactor">
    <cofactor evidence="12">
        <name>Zn(2+)</name>
        <dbReference type="ChEBI" id="CHEBI:29105"/>
    </cofactor>
    <text evidence="12">Binds 1 zinc ion per subunit.</text>
</comment>
<dbReference type="HAMAP" id="MF_00184">
    <property type="entry name" value="Thr_tRNA_synth"/>
    <property type="match status" value="1"/>
</dbReference>
<keyword evidence="13" id="KW-0175">Coiled coil</keyword>
<dbReference type="CDD" id="cd00860">
    <property type="entry name" value="ThrRS_anticodon"/>
    <property type="match status" value="1"/>
</dbReference>
<dbReference type="FunFam" id="3.30.930.10:FF:000002">
    <property type="entry name" value="Threonine--tRNA ligase"/>
    <property type="match status" value="1"/>
</dbReference>
<dbReference type="InterPro" id="IPR012947">
    <property type="entry name" value="tRNA_SAD"/>
</dbReference>
<dbReference type="InterPro" id="IPR002320">
    <property type="entry name" value="Thr-tRNA-ligase_IIa"/>
</dbReference>
<keyword evidence="2 12" id="KW-0820">tRNA-binding</keyword>
<dbReference type="CDD" id="cd00771">
    <property type="entry name" value="ThrRS_core"/>
    <property type="match status" value="1"/>
</dbReference>
<dbReference type="SUPFAM" id="SSF55681">
    <property type="entry name" value="Class II aaRS and biotin synthetases"/>
    <property type="match status" value="1"/>
</dbReference>
<dbReference type="PANTHER" id="PTHR11451">
    <property type="entry name" value="THREONINE-TRNA LIGASE"/>
    <property type="match status" value="1"/>
</dbReference>
<evidence type="ECO:0000256" key="14">
    <source>
        <dbReference type="SAM" id="MobiDB-lite"/>
    </source>
</evidence>
<feature type="coiled-coil region" evidence="13">
    <location>
        <begin position="68"/>
        <end position="95"/>
    </location>
</feature>
<keyword evidence="5 12" id="KW-0547">Nucleotide-binding</keyword>
<evidence type="ECO:0000256" key="4">
    <source>
        <dbReference type="ARBA" id="ARBA00022723"/>
    </source>
</evidence>
<feature type="binding site" evidence="12">
    <location>
        <position position="498"/>
    </location>
    <ligand>
        <name>Zn(2+)</name>
        <dbReference type="ChEBI" id="CHEBI:29105"/>
        <note>catalytic</note>
    </ligand>
</feature>
<dbReference type="FunFam" id="3.40.50.800:FF:000001">
    <property type="entry name" value="Threonine--tRNA ligase"/>
    <property type="match status" value="1"/>
</dbReference>
<protein>
    <recommendedName>
        <fullName evidence="12">Threonine--tRNA ligase</fullName>
        <ecNumber evidence="12">6.1.1.3</ecNumber>
    </recommendedName>
    <alternativeName>
        <fullName evidence="12">Threonyl-tRNA synthetase</fullName>
        <shortName evidence="12">ThrRS</shortName>
    </alternativeName>
</protein>
<keyword evidence="7 12" id="KW-0067">ATP-binding</keyword>
<dbReference type="InterPro" id="IPR002314">
    <property type="entry name" value="aa-tRNA-synt_IIb"/>
</dbReference>
<evidence type="ECO:0000256" key="6">
    <source>
        <dbReference type="ARBA" id="ARBA00022833"/>
    </source>
</evidence>
<evidence type="ECO:0000256" key="1">
    <source>
        <dbReference type="ARBA" id="ARBA00008226"/>
    </source>
</evidence>